<accession>A0AAN6MDS2</accession>
<name>A0AAN6MDS2_9PEZI</name>
<proteinExistence type="predicted"/>
<dbReference type="Proteomes" id="UP001303889">
    <property type="component" value="Unassembled WGS sequence"/>
</dbReference>
<sequence>MLLRALFLAATVSASVVIIPGGAPKPYTDLAAVTTEDAFFRASAPNAFFNNTAKLLTSSLSSTNTPFSPNLYPSGDSFIRGAIQAWGEHLHLVLRPDEVWFTILVQLNFYMLSHAEAVRPLFVNHTGRQSLYVEAPTFPALLTAFVSGLQDRVNTPWLLDFVLPGFSTTTPADNLTASVLMMGLTQAYFKYIGRIVCGLPSVTLLGTQADWAQLLKKLDRLPDFGAEPAEYARRLRPILTRFVASFERPGDEDIRTFWRQIVSGKASGVCGDPPALLSGWVTGFYYWNDNGGPYARAAGSGRFASALTLDGVQYPTLDLTTVPVGYAKVPLLLKDFNGVKEMETYLAAGTLGKEIVQGVPEGYEEALRRDGGNGTGVGAKDGQAVLKPMSGWMLYGPLAHGTPQSSWVEEDELMDVLMGVKKGMDGQTCGSWQAP</sequence>
<dbReference type="EMBL" id="MU855846">
    <property type="protein sequence ID" value="KAK3899011.1"/>
    <property type="molecule type" value="Genomic_DNA"/>
</dbReference>
<dbReference type="AlphaFoldDB" id="A0AAN6MDS2"/>
<gene>
    <name evidence="1" type="ORF">C8A05DRAFT_37381</name>
</gene>
<evidence type="ECO:0000313" key="1">
    <source>
        <dbReference type="EMBL" id="KAK3899011.1"/>
    </source>
</evidence>
<reference evidence="1" key="1">
    <citation type="journal article" date="2023" name="Mol. Phylogenet. Evol.">
        <title>Genome-scale phylogeny and comparative genomics of the fungal order Sordariales.</title>
        <authorList>
            <person name="Hensen N."/>
            <person name="Bonometti L."/>
            <person name="Westerberg I."/>
            <person name="Brannstrom I.O."/>
            <person name="Guillou S."/>
            <person name="Cros-Aarteil S."/>
            <person name="Calhoun S."/>
            <person name="Haridas S."/>
            <person name="Kuo A."/>
            <person name="Mondo S."/>
            <person name="Pangilinan J."/>
            <person name="Riley R."/>
            <person name="LaButti K."/>
            <person name="Andreopoulos B."/>
            <person name="Lipzen A."/>
            <person name="Chen C."/>
            <person name="Yan M."/>
            <person name="Daum C."/>
            <person name="Ng V."/>
            <person name="Clum A."/>
            <person name="Steindorff A."/>
            <person name="Ohm R.A."/>
            <person name="Martin F."/>
            <person name="Silar P."/>
            <person name="Natvig D.O."/>
            <person name="Lalanne C."/>
            <person name="Gautier V."/>
            <person name="Ament-Velasquez S.L."/>
            <person name="Kruys A."/>
            <person name="Hutchinson M.I."/>
            <person name="Powell A.J."/>
            <person name="Barry K."/>
            <person name="Miller A.N."/>
            <person name="Grigoriev I.V."/>
            <person name="Debuchy R."/>
            <person name="Gladieux P."/>
            <person name="Hiltunen Thoren M."/>
            <person name="Johannesson H."/>
        </authorList>
    </citation>
    <scope>NUCLEOTIDE SEQUENCE</scope>
    <source>
        <strain evidence="1">CBS 103.79</strain>
    </source>
</reference>
<dbReference type="PANTHER" id="PTHR31252">
    <property type="entry name" value="DUF4419 DOMAIN-CONTAINING PROTEIN"/>
    <property type="match status" value="1"/>
</dbReference>
<protein>
    <submittedName>
        <fullName evidence="1">17deacda-cf9a-40b1-aaad-6bd4d9ff64aa</fullName>
    </submittedName>
</protein>
<comment type="caution">
    <text evidence="1">The sequence shown here is derived from an EMBL/GenBank/DDBJ whole genome shotgun (WGS) entry which is preliminary data.</text>
</comment>
<dbReference type="PANTHER" id="PTHR31252:SF11">
    <property type="entry name" value="DUF4419 DOMAIN-CONTAINING PROTEIN"/>
    <property type="match status" value="1"/>
</dbReference>
<evidence type="ECO:0000313" key="2">
    <source>
        <dbReference type="Proteomes" id="UP001303889"/>
    </source>
</evidence>
<organism evidence="1 2">
    <name type="scientific">Staphylotrichum tortipilum</name>
    <dbReference type="NCBI Taxonomy" id="2831512"/>
    <lineage>
        <taxon>Eukaryota</taxon>
        <taxon>Fungi</taxon>
        <taxon>Dikarya</taxon>
        <taxon>Ascomycota</taxon>
        <taxon>Pezizomycotina</taxon>
        <taxon>Sordariomycetes</taxon>
        <taxon>Sordariomycetidae</taxon>
        <taxon>Sordariales</taxon>
        <taxon>Chaetomiaceae</taxon>
        <taxon>Staphylotrichum</taxon>
    </lineage>
</organism>
<keyword evidence="2" id="KW-1185">Reference proteome</keyword>
<dbReference type="InterPro" id="IPR025533">
    <property type="entry name" value="DUF4419"/>
</dbReference>
<dbReference type="Pfam" id="PF14388">
    <property type="entry name" value="DUF4419"/>
    <property type="match status" value="1"/>
</dbReference>
<reference evidence="1" key="2">
    <citation type="submission" date="2023-05" db="EMBL/GenBank/DDBJ databases">
        <authorList>
            <consortium name="Lawrence Berkeley National Laboratory"/>
            <person name="Steindorff A."/>
            <person name="Hensen N."/>
            <person name="Bonometti L."/>
            <person name="Westerberg I."/>
            <person name="Brannstrom I.O."/>
            <person name="Guillou S."/>
            <person name="Cros-Aarteil S."/>
            <person name="Calhoun S."/>
            <person name="Haridas S."/>
            <person name="Kuo A."/>
            <person name="Mondo S."/>
            <person name="Pangilinan J."/>
            <person name="Riley R."/>
            <person name="Labutti K."/>
            <person name="Andreopoulos B."/>
            <person name="Lipzen A."/>
            <person name="Chen C."/>
            <person name="Yanf M."/>
            <person name="Daum C."/>
            <person name="Ng V."/>
            <person name="Clum A."/>
            <person name="Ohm R."/>
            <person name="Martin F."/>
            <person name="Silar P."/>
            <person name="Natvig D."/>
            <person name="Lalanne C."/>
            <person name="Gautier V."/>
            <person name="Ament-Velasquez S.L."/>
            <person name="Kruys A."/>
            <person name="Hutchinson M.I."/>
            <person name="Powell A.J."/>
            <person name="Barry K."/>
            <person name="Miller A.N."/>
            <person name="Grigoriev I.V."/>
            <person name="Debuchy R."/>
            <person name="Gladieux P."/>
            <person name="Thoren M.H."/>
            <person name="Johannesson H."/>
        </authorList>
    </citation>
    <scope>NUCLEOTIDE SEQUENCE</scope>
    <source>
        <strain evidence="1">CBS 103.79</strain>
    </source>
</reference>